<organism evidence="14 15">
    <name type="scientific">Pseudomarimonas arenosa</name>
    <dbReference type="NCBI Taxonomy" id="2774145"/>
    <lineage>
        <taxon>Bacteria</taxon>
        <taxon>Pseudomonadati</taxon>
        <taxon>Pseudomonadota</taxon>
        <taxon>Gammaproteobacteria</taxon>
        <taxon>Lysobacterales</taxon>
        <taxon>Lysobacteraceae</taxon>
        <taxon>Pseudomarimonas</taxon>
    </lineage>
</organism>
<evidence type="ECO:0000256" key="9">
    <source>
        <dbReference type="ARBA" id="ARBA00029962"/>
    </source>
</evidence>
<name>A0AAW3ZNE6_9GAMM</name>
<feature type="binding site" evidence="12">
    <location>
        <begin position="10"/>
        <end position="17"/>
    </location>
    <ligand>
        <name>ATP</name>
        <dbReference type="ChEBI" id="CHEBI:30616"/>
    </ligand>
</feature>
<dbReference type="RefSeq" id="WP_192031106.1">
    <property type="nucleotide sequence ID" value="NZ_JACYTR010000060.1"/>
</dbReference>
<dbReference type="SUPFAM" id="SSF52540">
    <property type="entry name" value="P-loop containing nucleoside triphosphate hydrolases"/>
    <property type="match status" value="1"/>
</dbReference>
<dbReference type="GO" id="GO:0005524">
    <property type="term" value="F:ATP binding"/>
    <property type="evidence" value="ECO:0007669"/>
    <property type="project" value="UniProtKB-UniRule"/>
</dbReference>
<dbReference type="CDD" id="cd01672">
    <property type="entry name" value="TMPK"/>
    <property type="match status" value="1"/>
</dbReference>
<evidence type="ECO:0000256" key="2">
    <source>
        <dbReference type="ARBA" id="ARBA00012980"/>
    </source>
</evidence>
<evidence type="ECO:0000256" key="6">
    <source>
        <dbReference type="ARBA" id="ARBA00022741"/>
    </source>
</evidence>
<dbReference type="GO" id="GO:0004798">
    <property type="term" value="F:dTMP kinase activity"/>
    <property type="evidence" value="ECO:0007669"/>
    <property type="project" value="UniProtKB-UniRule"/>
</dbReference>
<evidence type="ECO:0000313" key="15">
    <source>
        <dbReference type="Proteomes" id="UP000613768"/>
    </source>
</evidence>
<evidence type="ECO:0000259" key="13">
    <source>
        <dbReference type="Pfam" id="PF02223"/>
    </source>
</evidence>
<keyword evidence="8 12" id="KW-0067">ATP-binding</keyword>
<evidence type="ECO:0000256" key="3">
    <source>
        <dbReference type="ARBA" id="ARBA00017144"/>
    </source>
</evidence>
<evidence type="ECO:0000256" key="8">
    <source>
        <dbReference type="ARBA" id="ARBA00022840"/>
    </source>
</evidence>
<comment type="similarity">
    <text evidence="1 12">Belongs to the thymidylate kinase family.</text>
</comment>
<dbReference type="EMBL" id="JACYTR010000060">
    <property type="protein sequence ID" value="MBD8527688.1"/>
    <property type="molecule type" value="Genomic_DNA"/>
</dbReference>
<evidence type="ECO:0000313" key="14">
    <source>
        <dbReference type="EMBL" id="MBD8527688.1"/>
    </source>
</evidence>
<dbReference type="GO" id="GO:0006235">
    <property type="term" value="P:dTTP biosynthetic process"/>
    <property type="evidence" value="ECO:0007669"/>
    <property type="project" value="UniProtKB-UniRule"/>
</dbReference>
<evidence type="ECO:0000256" key="1">
    <source>
        <dbReference type="ARBA" id="ARBA00009776"/>
    </source>
</evidence>
<keyword evidence="15" id="KW-1185">Reference proteome</keyword>
<evidence type="ECO:0000256" key="11">
    <source>
        <dbReference type="ARBA" id="ARBA00057735"/>
    </source>
</evidence>
<comment type="catalytic activity">
    <reaction evidence="10 12">
        <text>dTMP + ATP = dTDP + ADP</text>
        <dbReference type="Rhea" id="RHEA:13517"/>
        <dbReference type="ChEBI" id="CHEBI:30616"/>
        <dbReference type="ChEBI" id="CHEBI:58369"/>
        <dbReference type="ChEBI" id="CHEBI:63528"/>
        <dbReference type="ChEBI" id="CHEBI:456216"/>
        <dbReference type="EC" id="2.7.4.9"/>
    </reaction>
</comment>
<comment type="function">
    <text evidence="11 12">Phosphorylation of dTMP to form dTDP in both de novo and salvage pathways of dTTP synthesis.</text>
</comment>
<dbReference type="GO" id="GO:0006227">
    <property type="term" value="P:dUDP biosynthetic process"/>
    <property type="evidence" value="ECO:0007669"/>
    <property type="project" value="TreeGrafter"/>
</dbReference>
<dbReference type="GO" id="GO:0005829">
    <property type="term" value="C:cytosol"/>
    <property type="evidence" value="ECO:0007669"/>
    <property type="project" value="TreeGrafter"/>
</dbReference>
<evidence type="ECO:0000256" key="10">
    <source>
        <dbReference type="ARBA" id="ARBA00048743"/>
    </source>
</evidence>
<keyword evidence="7 12" id="KW-0418">Kinase</keyword>
<comment type="caution">
    <text evidence="14">The sequence shown here is derived from an EMBL/GenBank/DDBJ whole genome shotgun (WGS) entry which is preliminary data.</text>
</comment>
<keyword evidence="5 12" id="KW-0545">Nucleotide biosynthesis</keyword>
<accession>A0AAW3ZNE6</accession>
<protein>
    <recommendedName>
        <fullName evidence="3 12">Thymidylate kinase</fullName>
        <ecNumber evidence="2 12">2.7.4.9</ecNumber>
    </recommendedName>
    <alternativeName>
        <fullName evidence="9 12">dTMP kinase</fullName>
    </alternativeName>
</protein>
<dbReference type="AlphaFoldDB" id="A0AAW3ZNE6"/>
<gene>
    <name evidence="12" type="primary">tmk</name>
    <name evidence="14" type="ORF">IFO71_18230</name>
</gene>
<evidence type="ECO:0000256" key="5">
    <source>
        <dbReference type="ARBA" id="ARBA00022727"/>
    </source>
</evidence>
<dbReference type="Proteomes" id="UP000613768">
    <property type="component" value="Unassembled WGS sequence"/>
</dbReference>
<feature type="domain" description="Thymidylate kinase-like" evidence="13">
    <location>
        <begin position="8"/>
        <end position="194"/>
    </location>
</feature>
<evidence type="ECO:0000256" key="4">
    <source>
        <dbReference type="ARBA" id="ARBA00022679"/>
    </source>
</evidence>
<evidence type="ECO:0000256" key="12">
    <source>
        <dbReference type="HAMAP-Rule" id="MF_00165"/>
    </source>
</evidence>
<proteinExistence type="inferred from homology"/>
<dbReference type="FunFam" id="3.40.50.300:FF:000225">
    <property type="entry name" value="Thymidylate kinase"/>
    <property type="match status" value="1"/>
</dbReference>
<sequence>MSGRLISFEGGEGAGKSSVIGAVESLLVERHIEFVRVREPGGTALGERVRSILLTPGEAPLSAATELLLMFASRAQLLDEVVRPALARGCWVLADRFTDASFAYQGGGRGLDSAWIAELERRVVGRRPDLSLLLDVQVDIGLQRARGRGGEADRIERESIEFFERVRAAYRALAAEQPERWTVLDAGQPMDAVASAAREAVAGRIDLWSSAE</sequence>
<evidence type="ECO:0000256" key="7">
    <source>
        <dbReference type="ARBA" id="ARBA00022777"/>
    </source>
</evidence>
<reference evidence="14 15" key="1">
    <citation type="submission" date="2020-09" db="EMBL/GenBank/DDBJ databases">
        <title>Pseudoxanthomonas sp. CAU 1598 isolated from sand of Yaerae Beach.</title>
        <authorList>
            <person name="Kim W."/>
        </authorList>
    </citation>
    <scope>NUCLEOTIDE SEQUENCE [LARGE SCALE GENOMIC DNA]</scope>
    <source>
        <strain evidence="14 15">CAU 1598</strain>
    </source>
</reference>
<keyword evidence="6 12" id="KW-0547">Nucleotide-binding</keyword>
<dbReference type="PANTHER" id="PTHR10344">
    <property type="entry name" value="THYMIDYLATE KINASE"/>
    <property type="match status" value="1"/>
</dbReference>
<dbReference type="InterPro" id="IPR039430">
    <property type="entry name" value="Thymidylate_kin-like_dom"/>
</dbReference>
<dbReference type="EC" id="2.7.4.9" evidence="2 12"/>
<dbReference type="Pfam" id="PF02223">
    <property type="entry name" value="Thymidylate_kin"/>
    <property type="match status" value="1"/>
</dbReference>
<dbReference type="InterPro" id="IPR018094">
    <property type="entry name" value="Thymidylate_kinase"/>
</dbReference>
<dbReference type="HAMAP" id="MF_00165">
    <property type="entry name" value="Thymidylate_kinase"/>
    <property type="match status" value="1"/>
</dbReference>
<keyword evidence="4 12" id="KW-0808">Transferase</keyword>
<dbReference type="Gene3D" id="3.40.50.300">
    <property type="entry name" value="P-loop containing nucleotide triphosphate hydrolases"/>
    <property type="match status" value="1"/>
</dbReference>
<dbReference type="NCBIfam" id="TIGR00041">
    <property type="entry name" value="DTMP_kinase"/>
    <property type="match status" value="1"/>
</dbReference>
<dbReference type="PANTHER" id="PTHR10344:SF4">
    <property type="entry name" value="UMP-CMP KINASE 2, MITOCHONDRIAL"/>
    <property type="match status" value="1"/>
</dbReference>
<dbReference type="GO" id="GO:0006233">
    <property type="term" value="P:dTDP biosynthetic process"/>
    <property type="evidence" value="ECO:0007669"/>
    <property type="project" value="InterPro"/>
</dbReference>
<dbReference type="InterPro" id="IPR027417">
    <property type="entry name" value="P-loop_NTPase"/>
</dbReference>